<gene>
    <name evidence="1" type="ORF">B6N60_05263</name>
</gene>
<accession>A0A975TD27</accession>
<protein>
    <submittedName>
        <fullName evidence="1">Uncharacterized protein</fullName>
    </submittedName>
</protein>
<evidence type="ECO:0000313" key="1">
    <source>
        <dbReference type="EMBL" id="QXE26530.1"/>
    </source>
</evidence>
<reference evidence="1" key="1">
    <citation type="submission" date="2017-04" db="EMBL/GenBank/DDBJ databases">
        <title>Genome deletions in a multicellular cyanobacterial endosymbiont for morphological adaptation in marine diatoms.</title>
        <authorList>
            <person name="Wang Y."/>
            <person name="Gao H."/>
            <person name="Li R."/>
            <person name="Xu X."/>
        </authorList>
    </citation>
    <scope>NUCLEOTIDE SEQUENCE</scope>
    <source>
        <strain evidence="1">FACHB 800</strain>
    </source>
</reference>
<organism evidence="1 2">
    <name type="scientific">Richelia sinica FACHB-800</name>
    <dbReference type="NCBI Taxonomy" id="1357546"/>
    <lineage>
        <taxon>Bacteria</taxon>
        <taxon>Bacillati</taxon>
        <taxon>Cyanobacteriota</taxon>
        <taxon>Cyanophyceae</taxon>
        <taxon>Nostocales</taxon>
        <taxon>Nostocaceae</taxon>
        <taxon>Richelia</taxon>
    </lineage>
</organism>
<dbReference type="AlphaFoldDB" id="A0A975TD27"/>
<sequence>MIQGVENNKIPKTTMAKRKKSNLQWIKETLELKPDHHWQGTPGYKIFVAGRGAVRFNVPDNWVFEPQEKSFKFRDKQPPDDDCCLELSYNHLPPNDWTLFPLKPTLKKIMENDKRNVIERGEVITVKRQTARIMWCEIKFIDTQAEPREAFSRTCVGLGSNIQCLITFDYWADQAEQLTPIWDEIMRSLTLGLYIRDPRTGLAFPD</sequence>
<evidence type="ECO:0000313" key="2">
    <source>
        <dbReference type="Proteomes" id="UP000683511"/>
    </source>
</evidence>
<dbReference type="Proteomes" id="UP000683511">
    <property type="component" value="Chromosome"/>
</dbReference>
<proteinExistence type="predicted"/>
<name>A0A975TD27_9NOST</name>
<keyword evidence="2" id="KW-1185">Reference proteome</keyword>
<dbReference type="KEGG" id="rsin:B6N60_05263"/>
<dbReference type="EMBL" id="CP021056">
    <property type="protein sequence ID" value="QXE26530.1"/>
    <property type="molecule type" value="Genomic_DNA"/>
</dbReference>